<name>A0A0W0Y9K0_9GAMM</name>
<reference evidence="6 7" key="1">
    <citation type="submission" date="2015-11" db="EMBL/GenBank/DDBJ databases">
        <title>Genomic analysis of 38 Legionella species identifies large and diverse effector repertoires.</title>
        <authorList>
            <person name="Burstein D."/>
            <person name="Amaro F."/>
            <person name="Zusman T."/>
            <person name="Lifshitz Z."/>
            <person name="Cohen O."/>
            <person name="Gilbert J.A."/>
            <person name="Pupko T."/>
            <person name="Shuman H.A."/>
            <person name="Segal G."/>
        </authorList>
    </citation>
    <scope>NUCLEOTIDE SEQUENCE [LARGE SCALE GENOMIC DNA]</scope>
    <source>
        <strain evidence="6 7">SC-63-C7</strain>
    </source>
</reference>
<sequence>MKLTMMQEKILNTAESLIQKMGYHAFSYKDIALIVGIKTSSIHYYYPTKEDLAVAVIDWQLERMLIVLNELKFNNALSLQEKLLQVVDVILSLTLHDEMKMCLGGILASDVLSLPEKLKNKVRHFFDALEKWIKELLDIENFKNNSFDVLYSKNNLPKYLLIQLEGGLLMSRLYHDFTYIEIVKQFIKKMG</sequence>
<dbReference type="Gene3D" id="1.10.357.10">
    <property type="entry name" value="Tetracycline Repressor, domain 2"/>
    <property type="match status" value="1"/>
</dbReference>
<feature type="domain" description="HTH tetR-type" evidence="5">
    <location>
        <begin position="4"/>
        <end position="64"/>
    </location>
</feature>
<accession>A0A0W0Y9K0</accession>
<keyword evidence="7" id="KW-1185">Reference proteome</keyword>
<dbReference type="PROSITE" id="PS50977">
    <property type="entry name" value="HTH_TETR_2"/>
    <property type="match status" value="1"/>
</dbReference>
<evidence type="ECO:0000256" key="3">
    <source>
        <dbReference type="ARBA" id="ARBA00023163"/>
    </source>
</evidence>
<dbReference type="PANTHER" id="PTHR47506">
    <property type="entry name" value="TRANSCRIPTIONAL REGULATORY PROTEIN"/>
    <property type="match status" value="1"/>
</dbReference>
<dbReference type="Proteomes" id="UP000054703">
    <property type="component" value="Unassembled WGS sequence"/>
</dbReference>
<comment type="caution">
    <text evidence="6">The sequence shown here is derived from an EMBL/GenBank/DDBJ whole genome shotgun (WGS) entry which is preliminary data.</text>
</comment>
<evidence type="ECO:0000259" key="5">
    <source>
        <dbReference type="PROSITE" id="PS50977"/>
    </source>
</evidence>
<evidence type="ECO:0000256" key="1">
    <source>
        <dbReference type="ARBA" id="ARBA00023015"/>
    </source>
</evidence>
<dbReference type="SUPFAM" id="SSF46689">
    <property type="entry name" value="Homeodomain-like"/>
    <property type="match status" value="1"/>
</dbReference>
<keyword evidence="2 4" id="KW-0238">DNA-binding</keyword>
<dbReference type="OrthoDB" id="9809772at2"/>
<keyword evidence="3" id="KW-0804">Transcription</keyword>
<feature type="DNA-binding region" description="H-T-H motif" evidence="4">
    <location>
        <begin position="27"/>
        <end position="46"/>
    </location>
</feature>
<evidence type="ECO:0000256" key="2">
    <source>
        <dbReference type="ARBA" id="ARBA00023125"/>
    </source>
</evidence>
<dbReference type="RefSeq" id="WP_058515597.1">
    <property type="nucleotide sequence ID" value="NZ_CAAAIH010000001.1"/>
</dbReference>
<proteinExistence type="predicted"/>
<dbReference type="EMBL" id="LNYU01000091">
    <property type="protein sequence ID" value="KTD53286.1"/>
    <property type="molecule type" value="Genomic_DNA"/>
</dbReference>
<dbReference type="PRINTS" id="PR00455">
    <property type="entry name" value="HTHTETR"/>
</dbReference>
<organism evidence="6 7">
    <name type="scientific">Legionella santicrucis</name>
    <dbReference type="NCBI Taxonomy" id="45074"/>
    <lineage>
        <taxon>Bacteria</taxon>
        <taxon>Pseudomonadati</taxon>
        <taxon>Pseudomonadota</taxon>
        <taxon>Gammaproteobacteria</taxon>
        <taxon>Legionellales</taxon>
        <taxon>Legionellaceae</taxon>
        <taxon>Legionella</taxon>
    </lineage>
</organism>
<dbReference type="InterPro" id="IPR036271">
    <property type="entry name" value="Tet_transcr_reg_TetR-rel_C_sf"/>
</dbReference>
<dbReference type="InterPro" id="IPR001647">
    <property type="entry name" value="HTH_TetR"/>
</dbReference>
<dbReference type="Pfam" id="PF00440">
    <property type="entry name" value="TetR_N"/>
    <property type="match status" value="1"/>
</dbReference>
<dbReference type="PANTHER" id="PTHR47506:SF7">
    <property type="entry name" value="TRANSCRIPTIONAL REGULATORY PROTEIN"/>
    <property type="match status" value="1"/>
</dbReference>
<evidence type="ECO:0000313" key="7">
    <source>
        <dbReference type="Proteomes" id="UP000054703"/>
    </source>
</evidence>
<dbReference type="STRING" id="45074.Lsan_3696"/>
<keyword evidence="1" id="KW-0805">Transcription regulation</keyword>
<dbReference type="GO" id="GO:0003677">
    <property type="term" value="F:DNA binding"/>
    <property type="evidence" value="ECO:0007669"/>
    <property type="project" value="UniProtKB-UniRule"/>
</dbReference>
<gene>
    <name evidence="6" type="ORF">Lsan_3696</name>
</gene>
<evidence type="ECO:0000256" key="4">
    <source>
        <dbReference type="PROSITE-ProRule" id="PRU00335"/>
    </source>
</evidence>
<dbReference type="SUPFAM" id="SSF48498">
    <property type="entry name" value="Tetracyclin repressor-like, C-terminal domain"/>
    <property type="match status" value="1"/>
</dbReference>
<dbReference type="PATRIC" id="fig|45074.5.peg.3974"/>
<evidence type="ECO:0000313" key="6">
    <source>
        <dbReference type="EMBL" id="KTD53286.1"/>
    </source>
</evidence>
<dbReference type="InterPro" id="IPR009057">
    <property type="entry name" value="Homeodomain-like_sf"/>
</dbReference>
<protein>
    <submittedName>
        <fullName evidence="6">TetR family transcriptional regulator</fullName>
    </submittedName>
</protein>
<dbReference type="AlphaFoldDB" id="A0A0W0Y9K0"/>